<evidence type="ECO:0000256" key="7">
    <source>
        <dbReference type="SAM" id="MobiDB-lite"/>
    </source>
</evidence>
<dbReference type="GeneID" id="17265126"/>
<evidence type="ECO:0000256" key="2">
    <source>
        <dbReference type="ARBA" id="ARBA00005577"/>
    </source>
</evidence>
<proteinExistence type="inferred from homology"/>
<dbReference type="KEGG" id="ehx:EMIHUDRAFT_436113"/>
<keyword evidence="4" id="KW-0914">Notch signaling pathway</keyword>
<dbReference type="HOGENOM" id="CLU_916540_0_0_1"/>
<accession>A0A0D3J7Z0</accession>
<dbReference type="PANTHER" id="PTHR12889">
    <property type="entry name" value="GAMMA-SECRETASE SUBUNIT APH-1"/>
    <property type="match status" value="1"/>
</dbReference>
<name>A0A0D3J7Z0_EMIH1</name>
<dbReference type="Pfam" id="PF06105">
    <property type="entry name" value="Aph-1"/>
    <property type="match status" value="1"/>
</dbReference>
<evidence type="ECO:0000313" key="9">
    <source>
        <dbReference type="EnsemblProtists" id="EOD19625"/>
    </source>
</evidence>
<keyword evidence="6 8" id="KW-0472">Membrane</keyword>
<feature type="transmembrane region" description="Helical" evidence="8">
    <location>
        <begin position="220"/>
        <end position="239"/>
    </location>
</feature>
<comment type="subcellular location">
    <subcellularLocation>
        <location evidence="1">Membrane</location>
        <topology evidence="1">Multi-pass membrane protein</topology>
    </subcellularLocation>
</comment>
<feature type="transmembrane region" description="Helical" evidence="8">
    <location>
        <begin position="32"/>
        <end position="56"/>
    </location>
</feature>
<evidence type="ECO:0000256" key="3">
    <source>
        <dbReference type="ARBA" id="ARBA00022692"/>
    </source>
</evidence>
<dbReference type="GO" id="GO:0016020">
    <property type="term" value="C:membrane"/>
    <property type="evidence" value="ECO:0007669"/>
    <property type="project" value="UniProtKB-SubCell"/>
</dbReference>
<evidence type="ECO:0000256" key="5">
    <source>
        <dbReference type="ARBA" id="ARBA00022989"/>
    </source>
</evidence>
<reference evidence="9" key="2">
    <citation type="submission" date="2024-10" db="UniProtKB">
        <authorList>
            <consortium name="EnsemblProtists"/>
        </authorList>
    </citation>
    <scope>IDENTIFICATION</scope>
</reference>
<dbReference type="GO" id="GO:0007219">
    <property type="term" value="P:Notch signaling pathway"/>
    <property type="evidence" value="ECO:0007669"/>
    <property type="project" value="UniProtKB-KW"/>
</dbReference>
<evidence type="ECO:0000256" key="6">
    <source>
        <dbReference type="ARBA" id="ARBA00023136"/>
    </source>
</evidence>
<evidence type="ECO:0000256" key="1">
    <source>
        <dbReference type="ARBA" id="ARBA00004141"/>
    </source>
</evidence>
<dbReference type="EnsemblProtists" id="EOD19625">
    <property type="protein sequence ID" value="EOD19625"/>
    <property type="gene ID" value="EMIHUDRAFT_436113"/>
</dbReference>
<keyword evidence="10" id="KW-1185">Reference proteome</keyword>
<evidence type="ECO:0000313" key="10">
    <source>
        <dbReference type="Proteomes" id="UP000013827"/>
    </source>
</evidence>
<evidence type="ECO:0008006" key="11">
    <source>
        <dbReference type="Google" id="ProtNLM"/>
    </source>
</evidence>
<feature type="transmembrane region" description="Helical" evidence="8">
    <location>
        <begin position="153"/>
        <end position="181"/>
    </location>
</feature>
<evidence type="ECO:0000256" key="4">
    <source>
        <dbReference type="ARBA" id="ARBA00022976"/>
    </source>
</evidence>
<dbReference type="GO" id="GO:0016485">
    <property type="term" value="P:protein processing"/>
    <property type="evidence" value="ECO:0007669"/>
    <property type="project" value="InterPro"/>
</dbReference>
<organism evidence="9 10">
    <name type="scientific">Emiliania huxleyi (strain CCMP1516)</name>
    <dbReference type="NCBI Taxonomy" id="280463"/>
    <lineage>
        <taxon>Eukaryota</taxon>
        <taxon>Haptista</taxon>
        <taxon>Haptophyta</taxon>
        <taxon>Prymnesiophyceae</taxon>
        <taxon>Isochrysidales</taxon>
        <taxon>Noelaerhabdaceae</taxon>
        <taxon>Emiliania</taxon>
    </lineage>
</organism>
<feature type="transmembrane region" description="Helical" evidence="8">
    <location>
        <begin position="188"/>
        <end position="208"/>
    </location>
</feature>
<dbReference type="PaxDb" id="2903-EOD19625"/>
<keyword evidence="5 8" id="KW-1133">Transmembrane helix</keyword>
<feature type="transmembrane region" description="Helical" evidence="8">
    <location>
        <begin position="112"/>
        <end position="133"/>
    </location>
</feature>
<dbReference type="Proteomes" id="UP000013827">
    <property type="component" value="Unassembled WGS sequence"/>
</dbReference>
<reference evidence="10" key="1">
    <citation type="journal article" date="2013" name="Nature">
        <title>Pan genome of the phytoplankton Emiliania underpins its global distribution.</title>
        <authorList>
            <person name="Read B.A."/>
            <person name="Kegel J."/>
            <person name="Klute M.J."/>
            <person name="Kuo A."/>
            <person name="Lefebvre S.C."/>
            <person name="Maumus F."/>
            <person name="Mayer C."/>
            <person name="Miller J."/>
            <person name="Monier A."/>
            <person name="Salamov A."/>
            <person name="Young J."/>
            <person name="Aguilar M."/>
            <person name="Claverie J.M."/>
            <person name="Frickenhaus S."/>
            <person name="Gonzalez K."/>
            <person name="Herman E.K."/>
            <person name="Lin Y.C."/>
            <person name="Napier J."/>
            <person name="Ogata H."/>
            <person name="Sarno A.F."/>
            <person name="Shmutz J."/>
            <person name="Schroeder D."/>
            <person name="de Vargas C."/>
            <person name="Verret F."/>
            <person name="von Dassow P."/>
            <person name="Valentin K."/>
            <person name="Van de Peer Y."/>
            <person name="Wheeler G."/>
            <person name="Dacks J.B."/>
            <person name="Delwiche C.F."/>
            <person name="Dyhrman S.T."/>
            <person name="Glockner G."/>
            <person name="John U."/>
            <person name="Richards T."/>
            <person name="Worden A.Z."/>
            <person name="Zhang X."/>
            <person name="Grigoriev I.V."/>
            <person name="Allen A.E."/>
            <person name="Bidle K."/>
            <person name="Borodovsky M."/>
            <person name="Bowler C."/>
            <person name="Brownlee C."/>
            <person name="Cock J.M."/>
            <person name="Elias M."/>
            <person name="Gladyshev V.N."/>
            <person name="Groth M."/>
            <person name="Guda C."/>
            <person name="Hadaegh A."/>
            <person name="Iglesias-Rodriguez M.D."/>
            <person name="Jenkins J."/>
            <person name="Jones B.M."/>
            <person name="Lawson T."/>
            <person name="Leese F."/>
            <person name="Lindquist E."/>
            <person name="Lobanov A."/>
            <person name="Lomsadze A."/>
            <person name="Malik S.B."/>
            <person name="Marsh M.E."/>
            <person name="Mackinder L."/>
            <person name="Mock T."/>
            <person name="Mueller-Roeber B."/>
            <person name="Pagarete A."/>
            <person name="Parker M."/>
            <person name="Probert I."/>
            <person name="Quesneville H."/>
            <person name="Raines C."/>
            <person name="Rensing S.A."/>
            <person name="Riano-Pachon D.M."/>
            <person name="Richier S."/>
            <person name="Rokitta S."/>
            <person name="Shiraiwa Y."/>
            <person name="Soanes D.M."/>
            <person name="van der Giezen M."/>
            <person name="Wahlund T.M."/>
            <person name="Williams B."/>
            <person name="Wilson W."/>
            <person name="Wolfe G."/>
            <person name="Wurch L.L."/>
        </authorList>
    </citation>
    <scope>NUCLEOTIDE SEQUENCE</scope>
</reference>
<dbReference type="OMA" id="VAHMFAS"/>
<keyword evidence="3 8" id="KW-0812">Transmembrane</keyword>
<dbReference type="AlphaFoldDB" id="A0A0D3J7Z0"/>
<comment type="similarity">
    <text evidence="2">Belongs to the APH-1 family.</text>
</comment>
<protein>
    <recommendedName>
        <fullName evidence="11">Gamma-secretase subunit Aph-1</fullName>
    </recommendedName>
</protein>
<dbReference type="RefSeq" id="XP_005772054.1">
    <property type="nucleotide sequence ID" value="XM_005771997.1"/>
</dbReference>
<dbReference type="STRING" id="2903.R1DYI3"/>
<evidence type="ECO:0000256" key="8">
    <source>
        <dbReference type="SAM" id="Phobius"/>
    </source>
</evidence>
<feature type="region of interest" description="Disordered" evidence="7">
    <location>
        <begin position="265"/>
        <end position="304"/>
    </location>
</feature>
<dbReference type="InterPro" id="IPR009294">
    <property type="entry name" value="Aph-1"/>
</dbReference>
<sequence>MPALLAAAVWAAAFSPAAVLFATVVARRPVLVVLVFLSAFAWLLSISLAAALAAALRAAVPAAGTSVAVVAAAAALCQEGSRYGMYSAYVLFLRSLRQLGVAVDTGPPAAHLLSAAVANGVGIWAAYTLVLYGDVLWRSSLPGSLYSDQCEGLSTFAVDAMSACGIGLVNVLLSCIGWVAAYPRRSPALAATTVGLHVAATAATALNAGPRGLAKDGCSASLPALGGAVLLSAAVAAFSTRDGGAAAARDLGLCSGVVRFKEKDEPLLSSQSRAHRSSAPLDEPPPEETTRQRLNRPSAAASGD</sequence>